<dbReference type="CDD" id="cd00063">
    <property type="entry name" value="FN3"/>
    <property type="match status" value="1"/>
</dbReference>
<dbReference type="GO" id="GO:0004181">
    <property type="term" value="F:metallocarboxypeptidase activity"/>
    <property type="evidence" value="ECO:0007669"/>
    <property type="project" value="InterPro"/>
</dbReference>
<dbReference type="SUPFAM" id="SSF49899">
    <property type="entry name" value="Concanavalin A-like lectins/glucanases"/>
    <property type="match status" value="1"/>
</dbReference>
<dbReference type="Gene3D" id="3.40.630.10">
    <property type="entry name" value="Zn peptidases"/>
    <property type="match status" value="1"/>
</dbReference>
<dbReference type="SMART" id="SM00137">
    <property type="entry name" value="MAM"/>
    <property type="match status" value="1"/>
</dbReference>
<proteinExistence type="inferred from homology"/>
<dbReference type="SUPFAM" id="SSF49464">
    <property type="entry name" value="Carboxypeptidase regulatory domain-like"/>
    <property type="match status" value="1"/>
</dbReference>
<dbReference type="Proteomes" id="UP000236641">
    <property type="component" value="Unassembled WGS sequence"/>
</dbReference>
<keyword evidence="2" id="KW-0325">Glycoprotein</keyword>
<dbReference type="InterPro" id="IPR000998">
    <property type="entry name" value="MAM_dom"/>
</dbReference>
<dbReference type="GO" id="GO:0004553">
    <property type="term" value="F:hydrolase activity, hydrolyzing O-glycosyl compounds"/>
    <property type="evidence" value="ECO:0007669"/>
    <property type="project" value="UniProtKB-ARBA"/>
</dbReference>
<feature type="domain" description="MAM" evidence="5">
    <location>
        <begin position="610"/>
        <end position="784"/>
    </location>
</feature>
<feature type="active site" description="Proton donor/acceptor" evidence="3">
    <location>
        <position position="391"/>
    </location>
</feature>
<dbReference type="SUPFAM" id="SSF49265">
    <property type="entry name" value="Fibronectin type III"/>
    <property type="match status" value="1"/>
</dbReference>
<dbReference type="SMART" id="SM00631">
    <property type="entry name" value="Zn_pept"/>
    <property type="match status" value="1"/>
</dbReference>
<name>A0A2K1DWI6_9FLAO</name>
<dbReference type="PRINTS" id="PR00765">
    <property type="entry name" value="CRBOXYPTASEA"/>
</dbReference>
<evidence type="ECO:0000313" key="9">
    <source>
        <dbReference type="Proteomes" id="UP000236641"/>
    </source>
</evidence>
<dbReference type="Pfam" id="PF00246">
    <property type="entry name" value="Peptidase_M14"/>
    <property type="match status" value="1"/>
</dbReference>
<dbReference type="CDD" id="cd06263">
    <property type="entry name" value="MAM"/>
    <property type="match status" value="1"/>
</dbReference>
<dbReference type="NCBIfam" id="TIGR04183">
    <property type="entry name" value="Por_Secre_tail"/>
    <property type="match status" value="1"/>
</dbReference>
<dbReference type="PROSITE" id="PS50853">
    <property type="entry name" value="FN3"/>
    <property type="match status" value="1"/>
</dbReference>
<dbReference type="OrthoDB" id="1652165at2"/>
<dbReference type="Pfam" id="PF00629">
    <property type="entry name" value="MAM"/>
    <property type="match status" value="1"/>
</dbReference>
<dbReference type="SUPFAM" id="SSF53187">
    <property type="entry name" value="Zn-dependent exopeptidases"/>
    <property type="match status" value="1"/>
</dbReference>
<gene>
    <name evidence="8" type="ORF">C1T31_11350</name>
</gene>
<dbReference type="GO" id="GO:0016020">
    <property type="term" value="C:membrane"/>
    <property type="evidence" value="ECO:0007669"/>
    <property type="project" value="InterPro"/>
</dbReference>
<evidence type="ECO:0000256" key="2">
    <source>
        <dbReference type="ARBA" id="ARBA00023180"/>
    </source>
</evidence>
<dbReference type="InterPro" id="IPR003961">
    <property type="entry name" value="FN3_dom"/>
</dbReference>
<dbReference type="InterPro" id="IPR026444">
    <property type="entry name" value="Secre_tail"/>
</dbReference>
<dbReference type="EMBL" id="POWF01000008">
    <property type="protein sequence ID" value="PNQ72384.1"/>
    <property type="molecule type" value="Genomic_DNA"/>
</dbReference>
<dbReference type="PANTHER" id="PTHR11532">
    <property type="entry name" value="PROTEASE M14 CARBOXYPEPTIDASE"/>
    <property type="match status" value="1"/>
</dbReference>
<dbReference type="Pfam" id="PF18962">
    <property type="entry name" value="Por_Secre_tail"/>
    <property type="match status" value="1"/>
</dbReference>
<keyword evidence="1" id="KW-0732">Signal</keyword>
<evidence type="ECO:0000259" key="6">
    <source>
        <dbReference type="PROSITE" id="PS50853"/>
    </source>
</evidence>
<dbReference type="Gene3D" id="2.60.40.10">
    <property type="entry name" value="Immunoglobulins"/>
    <property type="match status" value="1"/>
</dbReference>
<comment type="similarity">
    <text evidence="3">Belongs to the peptidase M14 family.</text>
</comment>
<dbReference type="GO" id="GO:0016485">
    <property type="term" value="P:protein processing"/>
    <property type="evidence" value="ECO:0007669"/>
    <property type="project" value="TreeGrafter"/>
</dbReference>
<feature type="domain" description="Fibronectin type-III" evidence="6">
    <location>
        <begin position="511"/>
        <end position="598"/>
    </location>
</feature>
<comment type="caution">
    <text evidence="8">The sequence shown here is derived from an EMBL/GenBank/DDBJ whole genome shotgun (WGS) entry which is preliminary data.</text>
</comment>
<feature type="compositionally biased region" description="Polar residues" evidence="4">
    <location>
        <begin position="631"/>
        <end position="642"/>
    </location>
</feature>
<dbReference type="GO" id="GO:0005975">
    <property type="term" value="P:carbohydrate metabolic process"/>
    <property type="evidence" value="ECO:0007669"/>
    <property type="project" value="UniProtKB-ARBA"/>
</dbReference>
<dbReference type="SMART" id="SM00060">
    <property type="entry name" value="FN3"/>
    <property type="match status" value="1"/>
</dbReference>
<dbReference type="InterPro" id="IPR013783">
    <property type="entry name" value="Ig-like_fold"/>
</dbReference>
<protein>
    <recommendedName>
        <fullName evidence="10">Fibronectin type-III domain-containing protein</fullName>
    </recommendedName>
</protein>
<dbReference type="Gene3D" id="2.60.120.200">
    <property type="match status" value="1"/>
</dbReference>
<dbReference type="InterPro" id="IPR036116">
    <property type="entry name" value="FN3_sf"/>
</dbReference>
<evidence type="ECO:0000256" key="3">
    <source>
        <dbReference type="PROSITE-ProRule" id="PRU01379"/>
    </source>
</evidence>
<accession>A0A2K1DWI6</accession>
<keyword evidence="9" id="KW-1185">Reference proteome</keyword>
<evidence type="ECO:0008006" key="10">
    <source>
        <dbReference type="Google" id="ProtNLM"/>
    </source>
</evidence>
<dbReference type="AlphaFoldDB" id="A0A2K1DWI6"/>
<evidence type="ECO:0000313" key="8">
    <source>
        <dbReference type="EMBL" id="PNQ72384.1"/>
    </source>
</evidence>
<dbReference type="GO" id="GO:0006518">
    <property type="term" value="P:peptide metabolic process"/>
    <property type="evidence" value="ECO:0007669"/>
    <property type="project" value="TreeGrafter"/>
</dbReference>
<dbReference type="Gene3D" id="2.60.40.1120">
    <property type="entry name" value="Carboxypeptidase-like, regulatory domain"/>
    <property type="match status" value="1"/>
</dbReference>
<dbReference type="InterPro" id="IPR008969">
    <property type="entry name" value="CarboxyPept-like_regulatory"/>
</dbReference>
<evidence type="ECO:0000256" key="1">
    <source>
        <dbReference type="ARBA" id="ARBA00022729"/>
    </source>
</evidence>
<evidence type="ECO:0000259" key="5">
    <source>
        <dbReference type="PROSITE" id="PS50060"/>
    </source>
</evidence>
<evidence type="ECO:0000259" key="7">
    <source>
        <dbReference type="PROSITE" id="PS52035"/>
    </source>
</evidence>
<reference evidence="8 9" key="1">
    <citation type="submission" date="2018-01" db="EMBL/GenBank/DDBJ databases">
        <title>The draft genome of Hanstruepera neustonica JCM19743.</title>
        <authorList>
            <person name="He R.-H."/>
            <person name="Du Z.-J."/>
        </authorList>
    </citation>
    <scope>NUCLEOTIDE SEQUENCE [LARGE SCALE GENOMIC DNA]</scope>
    <source>
        <strain evidence="8 9">JCM19743</strain>
    </source>
</reference>
<feature type="region of interest" description="Disordered" evidence="4">
    <location>
        <begin position="631"/>
        <end position="651"/>
    </location>
</feature>
<dbReference type="Pfam" id="PF00041">
    <property type="entry name" value="fn3"/>
    <property type="match status" value="1"/>
</dbReference>
<dbReference type="InterPro" id="IPR050753">
    <property type="entry name" value="Peptidase_M14_domain"/>
</dbReference>
<dbReference type="NCBIfam" id="NF038128">
    <property type="entry name" value="choice_anch_J"/>
    <property type="match status" value="1"/>
</dbReference>
<dbReference type="GO" id="GO:0005615">
    <property type="term" value="C:extracellular space"/>
    <property type="evidence" value="ECO:0007669"/>
    <property type="project" value="TreeGrafter"/>
</dbReference>
<sequence>MKLNYPQQHAFACVIFLLLSFQVGFSQNRNSQLAENYLTEKGEVTFSFQIESPEDIEQWETSLSILNFDPRTNTVYAWANTNQFRQFQSQGISFTVDENDNTASGIIMSNELPVSNRRGPYPLTFPLTAYPTYADYAQQMQEFANNHPNICELVDIGGTTEGVAGGDKRLLFIKLSDNIGTEEAEPKLMYTSSIHGDEITGYPLMLNLINYFITAYEDTGHSDHLRIKNLIDNSEVWINPMANPDGTYYNNASNTSVANARRANANGLDLNRNYPDNVAGPHANGHTSYELETQHFMTLADNNHFVISANFHGGVEVVNYPWDNTYDRHADDDWYIHISREYADNCQADGPTGYMDYLNNGITHGADWYRVYGGRQDFMNYYHQCKETTIELSNVKLIPANQLENHWNYNQEALIEYLIQGTYGFQGIVKDAITGDPIEATVTLVGHDNVNSHTVSSLPHGDYYRPVYAGTYDLLFEADCYESFTLSSQTIANYETKVLADVLLNPVAGSAPNNLAASNVAATTVDISWDAISGADYDYRYREVGSSTWTMVATSSASITLAGLNQSTQYEIQVRSSCNSNTSPYSTSILFTTTTPPPCSGTIVNTFPYFESFENTLGDWTQDNSDDFNWSFETNSTASGSTGPDGPSNGNYYLYTEANDGNDFQEAILNSPCFDLTTKENASFSFDYHMYGSQIGSLSLEVSTDDGNNWTNIQTFNGQQQGSSSAAWLTHTEDLSAYEGNYVRLRIIGQLGNVTGQRRSDIAIDNVGLTADDVSITPIADCQNITITLDGSGNASITANDIDNGGSIGDLTIDISSFDCTDIGTNNVTLTATDPSNPGNTDTCTAVVTVNQQATPTPTNCWDNYIYNNSTCLWENTGSQPAEPSTECWEMATFNNTTCSWDVTNDGDITNPVCIVQDITVELDGTGNVTITADQIDNGSSDDCAINTMSVNPNAFDTDDIGDNIVVFTVIDNSGNISTSNATVTVTENTLGTNDFSFGNLTIQPNPFNTFVKIKLPLASTDKYGIQLFDLNGRIVYDHVLNGIHSEMIVQNIDKLKQGSYFIKITNKNSGESLVKKLIKL</sequence>
<dbReference type="RefSeq" id="WP_103052628.1">
    <property type="nucleotide sequence ID" value="NZ_POWF01000008.1"/>
</dbReference>
<evidence type="ECO:0000256" key="4">
    <source>
        <dbReference type="SAM" id="MobiDB-lite"/>
    </source>
</evidence>
<dbReference type="InterPro" id="IPR013320">
    <property type="entry name" value="ConA-like_dom_sf"/>
</dbReference>
<dbReference type="CDD" id="cd18173">
    <property type="entry name" value="M14_CP_bacteria"/>
    <property type="match status" value="1"/>
</dbReference>
<dbReference type="PROSITE" id="PS50060">
    <property type="entry name" value="MAM_2"/>
    <property type="match status" value="1"/>
</dbReference>
<dbReference type="PROSITE" id="PS52035">
    <property type="entry name" value="PEPTIDASE_M14"/>
    <property type="match status" value="1"/>
</dbReference>
<organism evidence="8 9">
    <name type="scientific">Hanstruepera neustonica</name>
    <dbReference type="NCBI Taxonomy" id="1445657"/>
    <lineage>
        <taxon>Bacteria</taxon>
        <taxon>Pseudomonadati</taxon>
        <taxon>Bacteroidota</taxon>
        <taxon>Flavobacteriia</taxon>
        <taxon>Flavobacteriales</taxon>
        <taxon>Flavobacteriaceae</taxon>
        <taxon>Hanstruepera</taxon>
    </lineage>
</organism>
<dbReference type="GO" id="GO:0008270">
    <property type="term" value="F:zinc ion binding"/>
    <property type="evidence" value="ECO:0007669"/>
    <property type="project" value="InterPro"/>
</dbReference>
<dbReference type="InterPro" id="IPR000834">
    <property type="entry name" value="Peptidase_M14"/>
</dbReference>
<dbReference type="PANTHER" id="PTHR11532:SF62">
    <property type="entry name" value="CARBOXYPEPTIDASE D"/>
    <property type="match status" value="1"/>
</dbReference>
<feature type="domain" description="Peptidase M14" evidence="7">
    <location>
        <begin position="129"/>
        <end position="421"/>
    </location>
</feature>